<gene>
    <name evidence="1" type="ORF">niasHT_023897</name>
</gene>
<sequence length="126" mass="13867">MVQIFNANISRLCVIFAACATMALANLAVHSDGTLLWAPAKQNEALMSLNDIWTSPVGTTQQKFALRQLHQTSPPFRPTAPFVFRFPPLGGTQRFIPADTQTPWADKRASLLARLANQSARGFGRK</sequence>
<accession>A0ABD2JCM7</accession>
<name>A0ABD2JCM7_9BILA</name>
<evidence type="ECO:0000313" key="2">
    <source>
        <dbReference type="Proteomes" id="UP001620626"/>
    </source>
</evidence>
<reference evidence="1 2" key="1">
    <citation type="submission" date="2024-10" db="EMBL/GenBank/DDBJ databases">
        <authorList>
            <person name="Kim D."/>
        </authorList>
    </citation>
    <scope>NUCLEOTIDE SEQUENCE [LARGE SCALE GENOMIC DNA]</scope>
    <source>
        <strain evidence="1">BH-2024</strain>
    </source>
</reference>
<dbReference type="AlphaFoldDB" id="A0ABD2JCM7"/>
<keyword evidence="2" id="KW-1185">Reference proteome</keyword>
<evidence type="ECO:0008006" key="3">
    <source>
        <dbReference type="Google" id="ProtNLM"/>
    </source>
</evidence>
<evidence type="ECO:0000313" key="1">
    <source>
        <dbReference type="EMBL" id="KAL3088337.1"/>
    </source>
</evidence>
<comment type="caution">
    <text evidence="1">The sequence shown here is derived from an EMBL/GenBank/DDBJ whole genome shotgun (WGS) entry which is preliminary data.</text>
</comment>
<dbReference type="EMBL" id="JBICBT010001002">
    <property type="protein sequence ID" value="KAL3088337.1"/>
    <property type="molecule type" value="Genomic_DNA"/>
</dbReference>
<organism evidence="1 2">
    <name type="scientific">Heterodera trifolii</name>
    <dbReference type="NCBI Taxonomy" id="157864"/>
    <lineage>
        <taxon>Eukaryota</taxon>
        <taxon>Metazoa</taxon>
        <taxon>Ecdysozoa</taxon>
        <taxon>Nematoda</taxon>
        <taxon>Chromadorea</taxon>
        <taxon>Rhabditida</taxon>
        <taxon>Tylenchina</taxon>
        <taxon>Tylenchomorpha</taxon>
        <taxon>Tylenchoidea</taxon>
        <taxon>Heteroderidae</taxon>
        <taxon>Heteroderinae</taxon>
        <taxon>Heterodera</taxon>
    </lineage>
</organism>
<protein>
    <recommendedName>
        <fullName evidence="3">Secreted protein</fullName>
    </recommendedName>
</protein>
<dbReference type="Proteomes" id="UP001620626">
    <property type="component" value="Unassembled WGS sequence"/>
</dbReference>
<proteinExistence type="predicted"/>